<protein>
    <submittedName>
        <fullName evidence="1">Uncharacterized protein</fullName>
    </submittedName>
</protein>
<dbReference type="Proteomes" id="UP000237423">
    <property type="component" value="Unassembled WGS sequence"/>
</dbReference>
<comment type="caution">
    <text evidence="1">The sequence shown here is derived from an EMBL/GenBank/DDBJ whole genome shotgun (WGS) entry which is preliminary data.</text>
</comment>
<accession>A0A2S5CH88</accession>
<dbReference type="EMBL" id="PGFZ01000015">
    <property type="protein sequence ID" value="POZ50127.1"/>
    <property type="molecule type" value="Genomic_DNA"/>
</dbReference>
<reference evidence="1 2" key="1">
    <citation type="submission" date="2017-11" db="EMBL/GenBank/DDBJ databases">
        <title>Draft Genome Sequence of Methylobacter psychrotolerans Sph1T, an Obligate Methanotroph from Low-Temperature Environments.</title>
        <authorList>
            <person name="Oshkin I.Y."/>
            <person name="Miroshnikov K."/>
            <person name="Belova S.E."/>
            <person name="Korzhenkov A."/>
            <person name="Toshchakov S.V."/>
            <person name="Dedysh S.N."/>
        </authorList>
    </citation>
    <scope>NUCLEOTIDE SEQUENCE [LARGE SCALE GENOMIC DNA]</scope>
    <source>
        <strain evidence="1 2">Sph1</strain>
    </source>
</reference>
<proteinExistence type="predicted"/>
<name>A0A2S5CH88_9GAMM</name>
<dbReference type="AlphaFoldDB" id="A0A2S5CH88"/>
<evidence type="ECO:0000313" key="1">
    <source>
        <dbReference type="EMBL" id="POZ50127.1"/>
    </source>
</evidence>
<evidence type="ECO:0000313" key="2">
    <source>
        <dbReference type="Proteomes" id="UP000237423"/>
    </source>
</evidence>
<gene>
    <name evidence="1" type="ORF">AADEFJLK_04146</name>
</gene>
<sequence length="159" mass="18329">MGFVLRRKRFAFLFLDGQYRILVEAVHPLVSRICQQQGFGVQQQAATLEDRKIMLAAFADHDRKDGERQRANDELRLNRVAFFSGVEVFLAFYGAFDGLLRHVNTLWGINDQDGLRLFQQSLTVGELFTMANILAVREYTLWQYDSLIPKTAPKFIRVG</sequence>
<organism evidence="1 2">
    <name type="scientific">Methylovulum psychrotolerans</name>
    <dbReference type="NCBI Taxonomy" id="1704499"/>
    <lineage>
        <taxon>Bacteria</taxon>
        <taxon>Pseudomonadati</taxon>
        <taxon>Pseudomonadota</taxon>
        <taxon>Gammaproteobacteria</taxon>
        <taxon>Methylococcales</taxon>
        <taxon>Methylococcaceae</taxon>
        <taxon>Methylovulum</taxon>
    </lineage>
</organism>